<accession>A0A1Y5TAW4</accession>
<dbReference type="Proteomes" id="UP000193200">
    <property type="component" value="Unassembled WGS sequence"/>
</dbReference>
<dbReference type="Gene3D" id="3.10.450.40">
    <property type="match status" value="1"/>
</dbReference>
<dbReference type="RefSeq" id="WP_085883968.1">
    <property type="nucleotide sequence ID" value="NZ_FWFR01000002.1"/>
</dbReference>
<dbReference type="InParanoid" id="A0A1Y5TAW4"/>
<reference evidence="3 4" key="1">
    <citation type="submission" date="2017-03" db="EMBL/GenBank/DDBJ databases">
        <authorList>
            <person name="Afonso C.L."/>
            <person name="Miller P.J."/>
            <person name="Scott M.A."/>
            <person name="Spackman E."/>
            <person name="Goraichik I."/>
            <person name="Dimitrov K.M."/>
            <person name="Suarez D.L."/>
            <person name="Swayne D.E."/>
        </authorList>
    </citation>
    <scope>NUCLEOTIDE SEQUENCE [LARGE SCALE GENOMIC DNA]</scope>
    <source>
        <strain evidence="3 4">CECT 7691</strain>
    </source>
</reference>
<keyword evidence="4" id="KW-1185">Reference proteome</keyword>
<evidence type="ECO:0000259" key="2">
    <source>
        <dbReference type="Pfam" id="PF03413"/>
    </source>
</evidence>
<protein>
    <recommendedName>
        <fullName evidence="2">PepSY domain-containing protein</fullName>
    </recommendedName>
</protein>
<proteinExistence type="predicted"/>
<gene>
    <name evidence="3" type="ORF">OCH7691_02634</name>
</gene>
<dbReference type="OrthoDB" id="7856745at2"/>
<feature type="signal peptide" evidence="1">
    <location>
        <begin position="1"/>
        <end position="24"/>
    </location>
</feature>
<feature type="chain" id="PRO_5013345921" description="PepSY domain-containing protein" evidence="1">
    <location>
        <begin position="25"/>
        <end position="97"/>
    </location>
</feature>
<sequence>MRRRLLLALICAFLALGAATPALAVSQDEARQAVRSGEVLPLSRILGPIRQNYPGKLLDADLDRRGGRWVYRIKILEPNGRVRGLTVDGRTGQIIGR</sequence>
<name>A0A1Y5TAW4_9PROT</name>
<evidence type="ECO:0000313" key="3">
    <source>
        <dbReference type="EMBL" id="SLN59797.1"/>
    </source>
</evidence>
<dbReference type="InterPro" id="IPR025711">
    <property type="entry name" value="PepSY"/>
</dbReference>
<feature type="domain" description="PepSY" evidence="2">
    <location>
        <begin position="25"/>
        <end position="96"/>
    </location>
</feature>
<dbReference type="EMBL" id="FWFR01000002">
    <property type="protein sequence ID" value="SLN59797.1"/>
    <property type="molecule type" value="Genomic_DNA"/>
</dbReference>
<dbReference type="Pfam" id="PF03413">
    <property type="entry name" value="PepSY"/>
    <property type="match status" value="1"/>
</dbReference>
<evidence type="ECO:0000313" key="4">
    <source>
        <dbReference type="Proteomes" id="UP000193200"/>
    </source>
</evidence>
<organism evidence="3 4">
    <name type="scientific">Oceanibacterium hippocampi</name>
    <dbReference type="NCBI Taxonomy" id="745714"/>
    <lineage>
        <taxon>Bacteria</taxon>
        <taxon>Pseudomonadati</taxon>
        <taxon>Pseudomonadota</taxon>
        <taxon>Alphaproteobacteria</taxon>
        <taxon>Sneathiellales</taxon>
        <taxon>Sneathiellaceae</taxon>
        <taxon>Oceanibacterium</taxon>
    </lineage>
</organism>
<keyword evidence="1" id="KW-0732">Signal</keyword>
<evidence type="ECO:0000256" key="1">
    <source>
        <dbReference type="SAM" id="SignalP"/>
    </source>
</evidence>
<dbReference type="AlphaFoldDB" id="A0A1Y5TAW4"/>